<dbReference type="RefSeq" id="XP_001360690.3">
    <property type="nucleotide sequence ID" value="XM_001360653.3"/>
</dbReference>
<keyword evidence="2" id="KW-0732">Signal</keyword>
<dbReference type="KEGG" id="dpo:4804072"/>
<feature type="region of interest" description="Disordered" evidence="1">
    <location>
        <begin position="299"/>
        <end position="357"/>
    </location>
</feature>
<reference evidence="4" key="2">
    <citation type="submission" date="2025-08" db="UniProtKB">
        <authorList>
            <consortium name="RefSeq"/>
        </authorList>
    </citation>
    <scope>IDENTIFICATION</scope>
    <source>
        <strain evidence="4">MV-25-SWS-2005</strain>
        <tissue evidence="4">Whole body</tissue>
    </source>
</reference>
<dbReference type="Proteomes" id="UP000001819">
    <property type="component" value="Chromosome 3"/>
</dbReference>
<organism evidence="3 4">
    <name type="scientific">Drosophila pseudoobscura pseudoobscura</name>
    <name type="common">Fruit fly</name>
    <dbReference type="NCBI Taxonomy" id="46245"/>
    <lineage>
        <taxon>Eukaryota</taxon>
        <taxon>Metazoa</taxon>
        <taxon>Ecdysozoa</taxon>
        <taxon>Arthropoda</taxon>
        <taxon>Hexapoda</taxon>
        <taxon>Insecta</taxon>
        <taxon>Pterygota</taxon>
        <taxon>Neoptera</taxon>
        <taxon>Endopterygota</taxon>
        <taxon>Diptera</taxon>
        <taxon>Brachycera</taxon>
        <taxon>Muscomorpha</taxon>
        <taxon>Ephydroidea</taxon>
        <taxon>Drosophilidae</taxon>
        <taxon>Drosophila</taxon>
        <taxon>Sophophora</taxon>
    </lineage>
</organism>
<gene>
    <name evidence="4" type="primary">LOC4804072</name>
</gene>
<evidence type="ECO:0000256" key="2">
    <source>
        <dbReference type="SAM" id="SignalP"/>
    </source>
</evidence>
<evidence type="ECO:0000256" key="1">
    <source>
        <dbReference type="SAM" id="MobiDB-lite"/>
    </source>
</evidence>
<evidence type="ECO:0000313" key="4">
    <source>
        <dbReference type="RefSeq" id="XP_001360690.3"/>
    </source>
</evidence>
<proteinExistence type="predicted"/>
<sequence>MSKFNVLVIFWCAVMLMQPWMGQGLRIKRSPVQLNATAVASTSGPLMATQAGNGTTSGTAKAMTTVASTANPPTVVKSSTRQEPAVDNDKAGVIEGLKITTITHRSEPKIVGPSTGLVDSLLSELTRPKRRISLMNDALKPRSANPRPKYRPAAAVLSLGDAVPLLPPFAYYNKVVSPDGNFEIKDFELVSPNMVTEDVQQELDSEAEMMDQDLAGALLLNTPESKPHRGHIMTPSKYYPEYESSNALPLILDLLQQLMQPDAMLQTALKMHNSHMNSPLSQFLNGAVELSLQTNRETIDEEDPLDPESDDQLDKPKNGKANKMDKKSKKDNKSKPLDASKMDDLKTKEAAAVAPTRKEDEIVISCPVHHEHHANLNGKIVDDDVVIVEQCHVV</sequence>
<reference evidence="3" key="1">
    <citation type="submission" date="2024-06" db="UniProtKB">
        <authorList>
            <consortium name="RefSeq"/>
        </authorList>
    </citation>
    <scope>NUCLEOTIDE SEQUENCE [LARGE SCALE GENOMIC DNA]</scope>
    <source>
        <strain evidence="3">MV2-25</strain>
    </source>
</reference>
<evidence type="ECO:0000313" key="3">
    <source>
        <dbReference type="Proteomes" id="UP000001819"/>
    </source>
</evidence>
<dbReference type="InParanoid" id="A0A6I8UTL7"/>
<feature type="compositionally biased region" description="Basic and acidic residues" evidence="1">
    <location>
        <begin position="312"/>
        <end position="325"/>
    </location>
</feature>
<dbReference type="AlphaFoldDB" id="A0A6I8UTL7"/>
<name>A0A6I8UTL7_DROPS</name>
<keyword evidence="3" id="KW-1185">Reference proteome</keyword>
<protein>
    <submittedName>
        <fullName evidence="4">Uncharacterized protein</fullName>
    </submittedName>
</protein>
<feature type="compositionally biased region" description="Acidic residues" evidence="1">
    <location>
        <begin position="299"/>
        <end position="311"/>
    </location>
</feature>
<feature type="signal peptide" evidence="2">
    <location>
        <begin position="1"/>
        <end position="24"/>
    </location>
</feature>
<feature type="chain" id="PRO_5026155678" evidence="2">
    <location>
        <begin position="25"/>
        <end position="394"/>
    </location>
</feature>
<feature type="compositionally biased region" description="Basic and acidic residues" evidence="1">
    <location>
        <begin position="331"/>
        <end position="349"/>
    </location>
</feature>
<accession>A0A6I8UTL7</accession>